<dbReference type="RefSeq" id="WP_004876063.1">
    <property type="nucleotide sequence ID" value="NZ_CP054043.1"/>
</dbReference>
<protein>
    <submittedName>
        <fullName evidence="2">Transcriptional regulator, PerC family</fullName>
    </submittedName>
</protein>
<feature type="region of interest" description="Disordered" evidence="1">
    <location>
        <begin position="25"/>
        <end position="49"/>
    </location>
</feature>
<evidence type="ECO:0000256" key="1">
    <source>
        <dbReference type="SAM" id="MobiDB-lite"/>
    </source>
</evidence>
<evidence type="ECO:0000313" key="3">
    <source>
        <dbReference type="Proteomes" id="UP000003027"/>
    </source>
</evidence>
<name>A0ABM9Y7N5_YERMW</name>
<organism evidence="2 3">
    <name type="scientific">Yersinia mollaretii (strain ATCC 43969 / DSM 18520 / CIP 103324 / CNY 7263 / WAIP 204)</name>
    <dbReference type="NCBI Taxonomy" id="349967"/>
    <lineage>
        <taxon>Bacteria</taxon>
        <taxon>Pseudomonadati</taxon>
        <taxon>Pseudomonadota</taxon>
        <taxon>Gammaproteobacteria</taxon>
        <taxon>Enterobacterales</taxon>
        <taxon>Yersiniaceae</taxon>
        <taxon>Yersinia</taxon>
    </lineage>
</organism>
<gene>
    <name evidence="2" type="ORF">ymoll0001_32540</name>
</gene>
<sequence length="49" mass="6240">MDHCPDDTEWEQIVRRREQCLLKSQGTPEERRRAVRNRYRSQERYKNRY</sequence>
<proteinExistence type="predicted"/>
<accession>A0ABM9Y7N5</accession>
<feature type="compositionally biased region" description="Basic and acidic residues" evidence="1">
    <location>
        <begin position="40"/>
        <end position="49"/>
    </location>
</feature>
<evidence type="ECO:0000313" key="2">
    <source>
        <dbReference type="EMBL" id="EEQ09799.1"/>
    </source>
</evidence>
<comment type="caution">
    <text evidence="2">The sequence shown here is derived from an EMBL/GenBank/DDBJ whole genome shotgun (WGS) entry which is preliminary data.</text>
</comment>
<dbReference type="GeneID" id="57916374"/>
<dbReference type="EMBL" id="AALD02000030">
    <property type="protein sequence ID" value="EEQ09799.1"/>
    <property type="molecule type" value="Genomic_DNA"/>
</dbReference>
<reference evidence="2" key="1">
    <citation type="submission" date="2008-12" db="EMBL/GenBank/DDBJ databases">
        <title>Annotation of the Yersinia mollaretii ATCC 43969 genome.</title>
        <authorList>
            <person name="Read T.D."/>
            <person name="Akmal A."/>
            <person name="Bishop-Lilly K."/>
            <person name="Chen P.E."/>
            <person name="Cook C."/>
            <person name="Kiley M.P."/>
            <person name="Lentz S."/>
            <person name="Mateczun A."/>
            <person name="Nagarajan N."/>
            <person name="Nolan N."/>
            <person name="Osborne B.I."/>
            <person name="Pop M."/>
            <person name="Sozhamannan S."/>
            <person name="Stewart A.C."/>
            <person name="Sulakvelidze A."/>
            <person name="Thomason B."/>
            <person name="Willner K."/>
            <person name="Zwick M.E."/>
        </authorList>
    </citation>
    <scope>NUCLEOTIDE SEQUENCE [LARGE SCALE GENOMIC DNA]</scope>
    <source>
        <strain evidence="2">ATCC 43969</strain>
    </source>
</reference>
<keyword evidence="3" id="KW-1185">Reference proteome</keyword>
<dbReference type="Proteomes" id="UP000003027">
    <property type="component" value="Unassembled WGS sequence"/>
</dbReference>